<evidence type="ECO:0000313" key="1">
    <source>
        <dbReference type="EMBL" id="PNR53620.1"/>
    </source>
</evidence>
<dbReference type="EnsemblPlants" id="Pp3c5_5680V3.3">
    <property type="protein sequence ID" value="Pp3c5_5680V3.3"/>
    <property type="gene ID" value="Pp3c5_5680"/>
</dbReference>
<reference evidence="1 3" key="1">
    <citation type="journal article" date="2008" name="Science">
        <title>The Physcomitrella genome reveals evolutionary insights into the conquest of land by plants.</title>
        <authorList>
            <person name="Rensing S."/>
            <person name="Lang D."/>
            <person name="Zimmer A."/>
            <person name="Terry A."/>
            <person name="Salamov A."/>
            <person name="Shapiro H."/>
            <person name="Nishiyama T."/>
            <person name="Perroud P.-F."/>
            <person name="Lindquist E."/>
            <person name="Kamisugi Y."/>
            <person name="Tanahashi T."/>
            <person name="Sakakibara K."/>
            <person name="Fujita T."/>
            <person name="Oishi K."/>
            <person name="Shin-I T."/>
            <person name="Kuroki Y."/>
            <person name="Toyoda A."/>
            <person name="Suzuki Y."/>
            <person name="Hashimoto A."/>
            <person name="Yamaguchi K."/>
            <person name="Sugano A."/>
            <person name="Kohara Y."/>
            <person name="Fujiyama A."/>
            <person name="Anterola A."/>
            <person name="Aoki S."/>
            <person name="Ashton N."/>
            <person name="Barbazuk W.B."/>
            <person name="Barker E."/>
            <person name="Bennetzen J."/>
            <person name="Bezanilla M."/>
            <person name="Blankenship R."/>
            <person name="Cho S.H."/>
            <person name="Dutcher S."/>
            <person name="Estelle M."/>
            <person name="Fawcett J.A."/>
            <person name="Gundlach H."/>
            <person name="Hanada K."/>
            <person name="Heyl A."/>
            <person name="Hicks K.A."/>
            <person name="Hugh J."/>
            <person name="Lohr M."/>
            <person name="Mayer K."/>
            <person name="Melkozernov A."/>
            <person name="Murata T."/>
            <person name="Nelson D."/>
            <person name="Pils B."/>
            <person name="Prigge M."/>
            <person name="Reiss B."/>
            <person name="Renner T."/>
            <person name="Rombauts S."/>
            <person name="Rushton P."/>
            <person name="Sanderfoot A."/>
            <person name="Schween G."/>
            <person name="Shiu S.-H."/>
            <person name="Stueber K."/>
            <person name="Theodoulou F.L."/>
            <person name="Tu H."/>
            <person name="Van de Peer Y."/>
            <person name="Verrier P.J."/>
            <person name="Waters E."/>
            <person name="Wood A."/>
            <person name="Yang L."/>
            <person name="Cove D."/>
            <person name="Cuming A."/>
            <person name="Hasebe M."/>
            <person name="Lucas S."/>
            <person name="Mishler D.B."/>
            <person name="Reski R."/>
            <person name="Grigoriev I."/>
            <person name="Quatrano R.S."/>
            <person name="Boore J.L."/>
        </authorList>
    </citation>
    <scope>NUCLEOTIDE SEQUENCE [LARGE SCALE GENOMIC DNA]</scope>
    <source>
        <strain evidence="2 3">cv. Gransden 2004</strain>
    </source>
</reference>
<dbReference type="EMBL" id="ABEU02000005">
    <property type="protein sequence ID" value="PNR53620.1"/>
    <property type="molecule type" value="Genomic_DNA"/>
</dbReference>
<name>A0A2K1KIL8_PHYPA</name>
<reference evidence="1 3" key="2">
    <citation type="journal article" date="2018" name="Plant J.">
        <title>The Physcomitrella patens chromosome-scale assembly reveals moss genome structure and evolution.</title>
        <authorList>
            <person name="Lang D."/>
            <person name="Ullrich K.K."/>
            <person name="Murat F."/>
            <person name="Fuchs J."/>
            <person name="Jenkins J."/>
            <person name="Haas F.B."/>
            <person name="Piednoel M."/>
            <person name="Gundlach H."/>
            <person name="Van Bel M."/>
            <person name="Meyberg R."/>
            <person name="Vives C."/>
            <person name="Morata J."/>
            <person name="Symeonidi A."/>
            <person name="Hiss M."/>
            <person name="Muchero W."/>
            <person name="Kamisugi Y."/>
            <person name="Saleh O."/>
            <person name="Blanc G."/>
            <person name="Decker E.L."/>
            <person name="van Gessel N."/>
            <person name="Grimwood J."/>
            <person name="Hayes R.D."/>
            <person name="Graham S.W."/>
            <person name="Gunter L.E."/>
            <person name="McDaniel S.F."/>
            <person name="Hoernstein S.N.W."/>
            <person name="Larsson A."/>
            <person name="Li F.W."/>
            <person name="Perroud P.F."/>
            <person name="Phillips J."/>
            <person name="Ranjan P."/>
            <person name="Rokshar D.S."/>
            <person name="Rothfels C.J."/>
            <person name="Schneider L."/>
            <person name="Shu S."/>
            <person name="Stevenson D.W."/>
            <person name="Thummler F."/>
            <person name="Tillich M."/>
            <person name="Villarreal Aguilar J.C."/>
            <person name="Widiez T."/>
            <person name="Wong G.K."/>
            <person name="Wymore A."/>
            <person name="Zhang Y."/>
            <person name="Zimmer A.D."/>
            <person name="Quatrano R.S."/>
            <person name="Mayer K.F.X."/>
            <person name="Goodstein D."/>
            <person name="Casacuberta J.M."/>
            <person name="Vandepoele K."/>
            <person name="Reski R."/>
            <person name="Cuming A.C."/>
            <person name="Tuskan G.A."/>
            <person name="Maumus F."/>
            <person name="Salse J."/>
            <person name="Schmutz J."/>
            <person name="Rensing S.A."/>
        </authorList>
    </citation>
    <scope>NUCLEOTIDE SEQUENCE [LARGE SCALE GENOMIC DNA]</scope>
    <source>
        <strain evidence="2 3">cv. Gransden 2004</strain>
    </source>
</reference>
<proteinExistence type="predicted"/>
<dbReference type="InParanoid" id="A0A2K1KIL8"/>
<dbReference type="EnsemblPlants" id="Pp3c5_5680V3.1">
    <property type="protein sequence ID" value="Pp3c5_5680V3.1"/>
    <property type="gene ID" value="Pp3c5_5680"/>
</dbReference>
<sequence>MAESPLKKIEDNLLVNGVRLDHTRNCTLELVAAAAAVKDVLLSLPDKKAWFTIVNCYLAFLGHP</sequence>
<dbReference type="Proteomes" id="UP000006727">
    <property type="component" value="Chromosome 5"/>
</dbReference>
<protein>
    <submittedName>
        <fullName evidence="1 2">Uncharacterized protein</fullName>
    </submittedName>
</protein>
<evidence type="ECO:0000313" key="2">
    <source>
        <dbReference type="EnsemblPlants" id="Pp3c5_5680V3.1"/>
    </source>
</evidence>
<accession>A0A2K1KIL8</accession>
<gene>
    <name evidence="1" type="ORF">PHYPA_007295</name>
</gene>
<evidence type="ECO:0000313" key="3">
    <source>
        <dbReference type="Proteomes" id="UP000006727"/>
    </source>
</evidence>
<reference evidence="2" key="3">
    <citation type="submission" date="2020-12" db="UniProtKB">
        <authorList>
            <consortium name="EnsemblPlants"/>
        </authorList>
    </citation>
    <scope>IDENTIFICATION</scope>
</reference>
<dbReference type="AlphaFoldDB" id="A0A2K1KIL8"/>
<dbReference type="Gramene" id="Pp3c5_5680V3.3">
    <property type="protein sequence ID" value="Pp3c5_5680V3.3"/>
    <property type="gene ID" value="Pp3c5_5680"/>
</dbReference>
<dbReference type="Gramene" id="Pp3c5_5680V3.1">
    <property type="protein sequence ID" value="Pp3c5_5680V3.1"/>
    <property type="gene ID" value="Pp3c5_5680"/>
</dbReference>
<keyword evidence="3" id="KW-1185">Reference proteome</keyword>
<organism evidence="1">
    <name type="scientific">Physcomitrium patens</name>
    <name type="common">Spreading-leaved earth moss</name>
    <name type="synonym">Physcomitrella patens</name>
    <dbReference type="NCBI Taxonomy" id="3218"/>
    <lineage>
        <taxon>Eukaryota</taxon>
        <taxon>Viridiplantae</taxon>
        <taxon>Streptophyta</taxon>
        <taxon>Embryophyta</taxon>
        <taxon>Bryophyta</taxon>
        <taxon>Bryophytina</taxon>
        <taxon>Bryopsida</taxon>
        <taxon>Funariidae</taxon>
        <taxon>Funariales</taxon>
        <taxon>Funariaceae</taxon>
        <taxon>Physcomitrium</taxon>
    </lineage>
</organism>